<accession>A0A2Z6ZVJ1</accession>
<dbReference type="AlphaFoldDB" id="A0A2Z6ZVJ1"/>
<keyword evidence="2" id="KW-1185">Reference proteome</keyword>
<dbReference type="Proteomes" id="UP000250235">
    <property type="component" value="Unassembled WGS sequence"/>
</dbReference>
<sequence>MGDGAPPDSMAACARAASHIARDFITCWSRDGRLLDVHWLRDSGTLARRWSSAVCARVGRRRALLAAQEVRAGRASRPSKSHDGRRLAAWLLHAGRPLSSDVAPGRVDMHWLHAASCGAAASFYVVVAPPPAASPAMS</sequence>
<organism evidence="1 2">
    <name type="scientific">Dorcoceras hygrometricum</name>
    <dbReference type="NCBI Taxonomy" id="472368"/>
    <lineage>
        <taxon>Eukaryota</taxon>
        <taxon>Viridiplantae</taxon>
        <taxon>Streptophyta</taxon>
        <taxon>Embryophyta</taxon>
        <taxon>Tracheophyta</taxon>
        <taxon>Spermatophyta</taxon>
        <taxon>Magnoliopsida</taxon>
        <taxon>eudicotyledons</taxon>
        <taxon>Gunneridae</taxon>
        <taxon>Pentapetalae</taxon>
        <taxon>asterids</taxon>
        <taxon>lamiids</taxon>
        <taxon>Lamiales</taxon>
        <taxon>Gesneriaceae</taxon>
        <taxon>Didymocarpoideae</taxon>
        <taxon>Trichosporeae</taxon>
        <taxon>Loxocarpinae</taxon>
        <taxon>Dorcoceras</taxon>
    </lineage>
</organism>
<evidence type="ECO:0000313" key="1">
    <source>
        <dbReference type="EMBL" id="KZV06929.1"/>
    </source>
</evidence>
<proteinExistence type="predicted"/>
<reference evidence="1 2" key="1">
    <citation type="journal article" date="2015" name="Proc. Natl. Acad. Sci. U.S.A.">
        <title>The resurrection genome of Boea hygrometrica: A blueprint for survival of dehydration.</title>
        <authorList>
            <person name="Xiao L."/>
            <person name="Yang G."/>
            <person name="Zhang L."/>
            <person name="Yang X."/>
            <person name="Zhao S."/>
            <person name="Ji Z."/>
            <person name="Zhou Q."/>
            <person name="Hu M."/>
            <person name="Wang Y."/>
            <person name="Chen M."/>
            <person name="Xu Y."/>
            <person name="Jin H."/>
            <person name="Xiao X."/>
            <person name="Hu G."/>
            <person name="Bao F."/>
            <person name="Hu Y."/>
            <person name="Wan P."/>
            <person name="Li L."/>
            <person name="Deng X."/>
            <person name="Kuang T."/>
            <person name="Xiang C."/>
            <person name="Zhu J.K."/>
            <person name="Oliver M.J."/>
            <person name="He Y."/>
        </authorList>
    </citation>
    <scope>NUCLEOTIDE SEQUENCE [LARGE SCALE GENOMIC DNA]</scope>
    <source>
        <strain evidence="2">cv. XS01</strain>
    </source>
</reference>
<name>A0A2Z6ZVJ1_9LAMI</name>
<dbReference type="EMBL" id="KV051703">
    <property type="protein sequence ID" value="KZV06929.1"/>
    <property type="molecule type" value="Genomic_DNA"/>
</dbReference>
<evidence type="ECO:0000313" key="2">
    <source>
        <dbReference type="Proteomes" id="UP000250235"/>
    </source>
</evidence>
<protein>
    <submittedName>
        <fullName evidence="1">Uncharacterized protein</fullName>
    </submittedName>
</protein>
<gene>
    <name evidence="1" type="ORF">F511_45591</name>
</gene>